<evidence type="ECO:0000256" key="1">
    <source>
        <dbReference type="SAM" id="MobiDB-lite"/>
    </source>
</evidence>
<comment type="caution">
    <text evidence="2">The sequence shown here is derived from an EMBL/GenBank/DDBJ whole genome shotgun (WGS) entry which is preliminary data.</text>
</comment>
<dbReference type="Proteomes" id="UP000239156">
    <property type="component" value="Unassembled WGS sequence"/>
</dbReference>
<sequence>MSQPPRRYSVAYWSRESSFFSVGRVSAYTSGNKFEFCGMLMRIEQVFNHDEYWIPMYPKYNPNAVHEVYNIQKSSSRIRPGHKKKGGSNTGGGCFNKSG</sequence>
<reference evidence="2" key="1">
    <citation type="submission" date="2017-12" db="EMBL/GenBank/DDBJ databases">
        <title>Gene loss provides genomic basis for host adaptation in cereal stripe rust fungi.</title>
        <authorList>
            <person name="Xia C."/>
        </authorList>
    </citation>
    <scope>NUCLEOTIDE SEQUENCE [LARGE SCALE GENOMIC DNA]</scope>
    <source>
        <strain evidence="2">93-210</strain>
    </source>
</reference>
<protein>
    <submittedName>
        <fullName evidence="2">Uncharacterized protein</fullName>
    </submittedName>
</protein>
<feature type="region of interest" description="Disordered" evidence="1">
    <location>
        <begin position="75"/>
        <end position="99"/>
    </location>
</feature>
<name>A0A2S4URR5_9BASI</name>
<dbReference type="VEuPathDB" id="FungiDB:PSHT_10396"/>
<feature type="compositionally biased region" description="Gly residues" evidence="1">
    <location>
        <begin position="88"/>
        <end position="99"/>
    </location>
</feature>
<keyword evidence="3" id="KW-1185">Reference proteome</keyword>
<accession>A0A2S4URR5</accession>
<evidence type="ECO:0000313" key="3">
    <source>
        <dbReference type="Proteomes" id="UP000239156"/>
    </source>
</evidence>
<evidence type="ECO:0000313" key="2">
    <source>
        <dbReference type="EMBL" id="POV99949.1"/>
    </source>
</evidence>
<proteinExistence type="predicted"/>
<organism evidence="2 3">
    <name type="scientific">Puccinia striiformis</name>
    <dbReference type="NCBI Taxonomy" id="27350"/>
    <lineage>
        <taxon>Eukaryota</taxon>
        <taxon>Fungi</taxon>
        <taxon>Dikarya</taxon>
        <taxon>Basidiomycota</taxon>
        <taxon>Pucciniomycotina</taxon>
        <taxon>Pucciniomycetes</taxon>
        <taxon>Pucciniales</taxon>
        <taxon>Pucciniaceae</taxon>
        <taxon>Puccinia</taxon>
    </lineage>
</organism>
<dbReference type="VEuPathDB" id="FungiDB:PSTT_13450"/>
<gene>
    <name evidence="2" type="ORF">PSTT_13450</name>
</gene>
<dbReference type="AlphaFoldDB" id="A0A2S4URR5"/>
<dbReference type="EMBL" id="PKSL01000189">
    <property type="protein sequence ID" value="POV99949.1"/>
    <property type="molecule type" value="Genomic_DNA"/>
</dbReference>